<accession>A0A448WGP6</accession>
<organism evidence="2 3">
    <name type="scientific">Protopolystoma xenopodis</name>
    <dbReference type="NCBI Taxonomy" id="117903"/>
    <lineage>
        <taxon>Eukaryota</taxon>
        <taxon>Metazoa</taxon>
        <taxon>Spiralia</taxon>
        <taxon>Lophotrochozoa</taxon>
        <taxon>Platyhelminthes</taxon>
        <taxon>Monogenea</taxon>
        <taxon>Polyopisthocotylea</taxon>
        <taxon>Polystomatidea</taxon>
        <taxon>Polystomatidae</taxon>
        <taxon>Protopolystoma</taxon>
    </lineage>
</organism>
<evidence type="ECO:0000313" key="2">
    <source>
        <dbReference type="EMBL" id="VEL11286.1"/>
    </source>
</evidence>
<comment type="caution">
    <text evidence="2">The sequence shown here is derived from an EMBL/GenBank/DDBJ whole genome shotgun (WGS) entry which is preliminary data.</text>
</comment>
<protein>
    <submittedName>
        <fullName evidence="2">Uncharacterized protein</fullName>
    </submittedName>
</protein>
<feature type="compositionally biased region" description="Acidic residues" evidence="1">
    <location>
        <begin position="85"/>
        <end position="94"/>
    </location>
</feature>
<dbReference type="Proteomes" id="UP000784294">
    <property type="component" value="Unassembled WGS sequence"/>
</dbReference>
<evidence type="ECO:0000256" key="1">
    <source>
        <dbReference type="SAM" id="MobiDB-lite"/>
    </source>
</evidence>
<reference evidence="2" key="1">
    <citation type="submission" date="2018-11" db="EMBL/GenBank/DDBJ databases">
        <authorList>
            <consortium name="Pathogen Informatics"/>
        </authorList>
    </citation>
    <scope>NUCLEOTIDE SEQUENCE</scope>
</reference>
<proteinExistence type="predicted"/>
<dbReference type="AlphaFoldDB" id="A0A448WGP6"/>
<dbReference type="EMBL" id="CAAALY010011361">
    <property type="protein sequence ID" value="VEL11286.1"/>
    <property type="molecule type" value="Genomic_DNA"/>
</dbReference>
<feature type="compositionally biased region" description="Polar residues" evidence="1">
    <location>
        <begin position="118"/>
        <end position="128"/>
    </location>
</feature>
<name>A0A448WGP6_9PLAT</name>
<evidence type="ECO:0000313" key="3">
    <source>
        <dbReference type="Proteomes" id="UP000784294"/>
    </source>
</evidence>
<sequence>MSEATDMIVTNQLQTAESLTQRASSNLDPALSGSCNIGCPGNGNQTAYSTVAISCDPLLDLQETDCQVDQTTISVVQRLLRLGEDDQNNDDDEDVNRNKRDDNDLEPTEISAGAPSQGACQPNITTED</sequence>
<gene>
    <name evidence="2" type="ORF">PXEA_LOCUS4726</name>
</gene>
<keyword evidence="3" id="KW-1185">Reference proteome</keyword>
<feature type="region of interest" description="Disordered" evidence="1">
    <location>
        <begin position="81"/>
        <end position="128"/>
    </location>
</feature>